<sequence>MTGRDFLKSLREDNFRLKSLEDRIVELKNNLYRIKSINYSKDRVDGGMPSDIADRIGVIQSLVDEANDRWDGLIQKKRMALAIIFEIKDGRYQAILEERYINMRSWSFIARRIGYEESQTYLLHKKGLNVFDRIFDEREKVRSES</sequence>
<comment type="caution">
    <text evidence="2">The sequence shown here is derived from an EMBL/GenBank/DDBJ whole genome shotgun (WGS) entry which is preliminary data.</text>
</comment>
<protein>
    <submittedName>
        <fullName evidence="2">Uncharacterized protein</fullName>
    </submittedName>
</protein>
<evidence type="ECO:0000256" key="1">
    <source>
        <dbReference type="SAM" id="Coils"/>
    </source>
</evidence>
<evidence type="ECO:0000313" key="3">
    <source>
        <dbReference type="Proteomes" id="UP000754226"/>
    </source>
</evidence>
<dbReference type="Proteomes" id="UP000754226">
    <property type="component" value="Unassembled WGS sequence"/>
</dbReference>
<feature type="coiled-coil region" evidence="1">
    <location>
        <begin position="10"/>
        <end position="37"/>
    </location>
</feature>
<evidence type="ECO:0000313" key="2">
    <source>
        <dbReference type="EMBL" id="MBS5519825.1"/>
    </source>
</evidence>
<dbReference type="EMBL" id="JAGZCZ010000005">
    <property type="protein sequence ID" value="MBS5519825.1"/>
    <property type="molecule type" value="Genomic_DNA"/>
</dbReference>
<keyword evidence="1" id="KW-0175">Coiled coil</keyword>
<proteinExistence type="predicted"/>
<name>A0A943EK66_9FIRM</name>
<dbReference type="AlphaFoldDB" id="A0A943EK66"/>
<organism evidence="2 3">
    <name type="scientific">Acidaminococcus intestini</name>
    <dbReference type="NCBI Taxonomy" id="187327"/>
    <lineage>
        <taxon>Bacteria</taxon>
        <taxon>Bacillati</taxon>
        <taxon>Bacillota</taxon>
        <taxon>Negativicutes</taxon>
        <taxon>Acidaminococcales</taxon>
        <taxon>Acidaminococcaceae</taxon>
        <taxon>Acidaminococcus</taxon>
    </lineage>
</organism>
<accession>A0A943EK66</accession>
<gene>
    <name evidence="2" type="ORF">KHX13_05780</name>
</gene>
<reference evidence="2" key="1">
    <citation type="submission" date="2021-02" db="EMBL/GenBank/DDBJ databases">
        <title>Infant gut strain persistence is associated with maternal origin, phylogeny, and functional potential including surface adhesion and iron acquisition.</title>
        <authorList>
            <person name="Lou Y.C."/>
        </authorList>
    </citation>
    <scope>NUCLEOTIDE SEQUENCE</scope>
    <source>
        <strain evidence="2">L3_106_000M1_dasL3_106_000M1_concoct_15</strain>
    </source>
</reference>